<dbReference type="PANTHER" id="PTHR30469:SF12">
    <property type="entry name" value="MULTIDRUG RESISTANCE PROTEIN MDTA"/>
    <property type="match status" value="1"/>
</dbReference>
<dbReference type="InterPro" id="IPR006143">
    <property type="entry name" value="RND_pump_MFP"/>
</dbReference>
<protein>
    <recommendedName>
        <fullName evidence="5">Multidrug resistance protein MdtA-like barrel-sandwich hybrid domain-containing protein</fullName>
    </recommendedName>
</protein>
<proteinExistence type="inferred from homology"/>
<dbReference type="OrthoDB" id="9781888at2"/>
<dbReference type="Gene3D" id="1.10.287.470">
    <property type="entry name" value="Helix hairpin bin"/>
    <property type="match status" value="1"/>
</dbReference>
<dbReference type="Proteomes" id="UP000175691">
    <property type="component" value="Unassembled WGS sequence"/>
</dbReference>
<dbReference type="GO" id="GO:1990281">
    <property type="term" value="C:efflux pump complex"/>
    <property type="evidence" value="ECO:0007669"/>
    <property type="project" value="TreeGrafter"/>
</dbReference>
<evidence type="ECO:0000256" key="4">
    <source>
        <dbReference type="SAM" id="SignalP"/>
    </source>
</evidence>
<dbReference type="InterPro" id="IPR058625">
    <property type="entry name" value="MdtA-like_BSH"/>
</dbReference>
<organism evidence="6 7">
    <name type="scientific">Alteromonas confluentis</name>
    <dbReference type="NCBI Taxonomy" id="1656094"/>
    <lineage>
        <taxon>Bacteria</taxon>
        <taxon>Pseudomonadati</taxon>
        <taxon>Pseudomonadota</taxon>
        <taxon>Gammaproteobacteria</taxon>
        <taxon>Alteromonadales</taxon>
        <taxon>Alteromonadaceae</taxon>
        <taxon>Alteromonas/Salinimonas group</taxon>
        <taxon>Alteromonas</taxon>
    </lineage>
</organism>
<keyword evidence="2" id="KW-0175">Coiled coil</keyword>
<dbReference type="EMBL" id="MDHN01000004">
    <property type="protein sequence ID" value="OFC72495.1"/>
    <property type="molecule type" value="Genomic_DNA"/>
</dbReference>
<dbReference type="NCBIfam" id="TIGR01730">
    <property type="entry name" value="RND_mfp"/>
    <property type="match status" value="1"/>
</dbReference>
<dbReference type="PANTHER" id="PTHR30469">
    <property type="entry name" value="MULTIDRUG RESISTANCE PROTEIN MDTA"/>
    <property type="match status" value="1"/>
</dbReference>
<keyword evidence="7" id="KW-1185">Reference proteome</keyword>
<dbReference type="Gene3D" id="2.40.50.100">
    <property type="match status" value="1"/>
</dbReference>
<comment type="similarity">
    <text evidence="1">Belongs to the membrane fusion protein (MFP) (TC 8.A.1) family.</text>
</comment>
<evidence type="ECO:0000313" key="7">
    <source>
        <dbReference type="Proteomes" id="UP000175691"/>
    </source>
</evidence>
<dbReference type="SUPFAM" id="SSF111369">
    <property type="entry name" value="HlyD-like secretion proteins"/>
    <property type="match status" value="1"/>
</dbReference>
<evidence type="ECO:0000256" key="2">
    <source>
        <dbReference type="SAM" id="Coils"/>
    </source>
</evidence>
<accession>A0A1E7ZG45</accession>
<feature type="signal peptide" evidence="4">
    <location>
        <begin position="1"/>
        <end position="26"/>
    </location>
</feature>
<comment type="caution">
    <text evidence="6">The sequence shown here is derived from an EMBL/GenBank/DDBJ whole genome shotgun (WGS) entry which is preliminary data.</text>
</comment>
<evidence type="ECO:0000313" key="6">
    <source>
        <dbReference type="EMBL" id="OFC72495.1"/>
    </source>
</evidence>
<dbReference type="Gene3D" id="2.40.30.170">
    <property type="match status" value="1"/>
</dbReference>
<name>A0A1E7ZG45_9ALTE</name>
<evidence type="ECO:0000256" key="3">
    <source>
        <dbReference type="SAM" id="MobiDB-lite"/>
    </source>
</evidence>
<reference evidence="6 7" key="1">
    <citation type="submission" date="2016-08" db="EMBL/GenBank/DDBJ databases">
        <authorList>
            <person name="Seilhamer J.J."/>
        </authorList>
    </citation>
    <scope>NUCLEOTIDE SEQUENCE [LARGE SCALE GENOMIC DNA]</scope>
    <source>
        <strain evidence="6 7">KCTC 42603</strain>
    </source>
</reference>
<feature type="compositionally biased region" description="Polar residues" evidence="3">
    <location>
        <begin position="46"/>
        <end position="56"/>
    </location>
</feature>
<dbReference type="Pfam" id="PF25917">
    <property type="entry name" value="BSH_RND"/>
    <property type="match status" value="1"/>
</dbReference>
<dbReference type="RefSeq" id="WP_070123409.1">
    <property type="nucleotide sequence ID" value="NZ_MDHN01000004.1"/>
</dbReference>
<gene>
    <name evidence="6" type="ORF">BFC18_02760</name>
</gene>
<feature type="chain" id="PRO_5009209844" description="Multidrug resistance protein MdtA-like barrel-sandwich hybrid domain-containing protein" evidence="4">
    <location>
        <begin position="27"/>
        <end position="423"/>
    </location>
</feature>
<evidence type="ECO:0000256" key="1">
    <source>
        <dbReference type="ARBA" id="ARBA00009477"/>
    </source>
</evidence>
<evidence type="ECO:0000259" key="5">
    <source>
        <dbReference type="Pfam" id="PF25917"/>
    </source>
</evidence>
<feature type="region of interest" description="Disordered" evidence="3">
    <location>
        <begin position="27"/>
        <end position="79"/>
    </location>
</feature>
<feature type="domain" description="Multidrug resistance protein MdtA-like barrel-sandwich hybrid" evidence="5">
    <location>
        <begin position="110"/>
        <end position="248"/>
    </location>
</feature>
<dbReference type="AlphaFoldDB" id="A0A1E7ZG45"/>
<feature type="coiled-coil region" evidence="2">
    <location>
        <begin position="147"/>
        <end position="218"/>
    </location>
</feature>
<keyword evidence="4" id="KW-0732">Signal</keyword>
<dbReference type="STRING" id="1656094.BFC18_02760"/>
<dbReference type="GO" id="GO:0015562">
    <property type="term" value="F:efflux transmembrane transporter activity"/>
    <property type="evidence" value="ECO:0007669"/>
    <property type="project" value="TreeGrafter"/>
</dbReference>
<sequence length="423" mass="45254">MSQKRKTIIVTLAAAAVIFLSLQVVGGSSQPPGPPSAPGGKPESSQPNAEPGSQNPERAATPSREATPSRPSMGAQEATVPEVGVVNVVSRSHQANVEGYGQVNPQFNLTLSAQVAGRIQSLADNFETGVQFSEGDTLATIDDTDYKQAVAAASAALEEAKVALEEERLQGKQALSEWQRSGLDGEPSSALVLREPQLAAAEAAVKQASEALTQAKRDLAYTEITSPFNSVVVSRSIQPGSFVQSGAEVAGLYATDIAEISVPLSASQWNNLPPASSLKQQQWPVTLTDMDGLTQWQGVVERVEQHLDTTSRQRSAVVRVAKPLEQSTPLYFGTYVVAKITGRVWDNVWQIPSTAISQKQEVWFVTDNNTLDKFTPSVLFMEGGHAFITPVEGMDMAKIVVRPLNSYLVNTKVLPVSETSDGQ</sequence>